<dbReference type="EMBL" id="BAABFR010000139">
    <property type="protein sequence ID" value="GAA4405481.1"/>
    <property type="molecule type" value="Genomic_DNA"/>
</dbReference>
<dbReference type="Pfam" id="PF00589">
    <property type="entry name" value="Phage_integrase"/>
    <property type="match status" value="1"/>
</dbReference>
<evidence type="ECO:0000259" key="5">
    <source>
        <dbReference type="PROSITE" id="PS51898"/>
    </source>
</evidence>
<evidence type="ECO:0000256" key="3">
    <source>
        <dbReference type="ARBA" id="ARBA00023172"/>
    </source>
</evidence>
<reference evidence="8" key="1">
    <citation type="journal article" date="2019" name="Int. J. Syst. Evol. Microbiol.">
        <title>The Global Catalogue of Microorganisms (GCM) 10K type strain sequencing project: providing services to taxonomists for standard genome sequencing and annotation.</title>
        <authorList>
            <consortium name="The Broad Institute Genomics Platform"/>
            <consortium name="The Broad Institute Genome Sequencing Center for Infectious Disease"/>
            <person name="Wu L."/>
            <person name="Ma J."/>
        </authorList>
    </citation>
    <scope>NUCLEOTIDE SEQUENCE [LARGE SCALE GENOMIC DNA]</scope>
    <source>
        <strain evidence="8">JCM 17688</strain>
    </source>
</reference>
<dbReference type="PANTHER" id="PTHR30349">
    <property type="entry name" value="PHAGE INTEGRASE-RELATED"/>
    <property type="match status" value="1"/>
</dbReference>
<dbReference type="InterPro" id="IPR011010">
    <property type="entry name" value="DNA_brk_join_enz"/>
</dbReference>
<dbReference type="SUPFAM" id="SSF56349">
    <property type="entry name" value="DNA breaking-rejoining enzymes"/>
    <property type="match status" value="1"/>
</dbReference>
<evidence type="ECO:0000256" key="2">
    <source>
        <dbReference type="ARBA" id="ARBA00023125"/>
    </source>
</evidence>
<dbReference type="InterPro" id="IPR013762">
    <property type="entry name" value="Integrase-like_cat_sf"/>
</dbReference>
<dbReference type="InterPro" id="IPR050090">
    <property type="entry name" value="Tyrosine_recombinase_XerCD"/>
</dbReference>
<keyword evidence="8" id="KW-1185">Reference proteome</keyword>
<evidence type="ECO:0000313" key="7">
    <source>
        <dbReference type="EMBL" id="GAA4405481.1"/>
    </source>
</evidence>
<dbReference type="Gene3D" id="1.10.443.10">
    <property type="entry name" value="Intergrase catalytic core"/>
    <property type="match status" value="1"/>
</dbReference>
<feature type="domain" description="Tyr recombinase" evidence="5">
    <location>
        <begin position="182"/>
        <end position="378"/>
    </location>
</feature>
<dbReference type="InterPro" id="IPR002104">
    <property type="entry name" value="Integrase_catalytic"/>
</dbReference>
<gene>
    <name evidence="7" type="ORF">GCM10023147_48650</name>
</gene>
<name>A0ABP8KGB3_9ACTN</name>
<dbReference type="Gene3D" id="1.10.150.130">
    <property type="match status" value="1"/>
</dbReference>
<protein>
    <submittedName>
        <fullName evidence="7">Site-specific integrase</fullName>
    </submittedName>
</protein>
<proteinExistence type="inferred from homology"/>
<dbReference type="PROSITE" id="PS51900">
    <property type="entry name" value="CB"/>
    <property type="match status" value="1"/>
</dbReference>
<dbReference type="PANTHER" id="PTHR30349:SF41">
    <property type="entry name" value="INTEGRASE_RECOMBINASE PROTEIN MJ0367-RELATED"/>
    <property type="match status" value="1"/>
</dbReference>
<comment type="similarity">
    <text evidence="1">Belongs to the 'phage' integrase family.</text>
</comment>
<dbReference type="CDD" id="cd01189">
    <property type="entry name" value="INT_ICEBs1_C_like"/>
    <property type="match status" value="1"/>
</dbReference>
<accession>A0ABP8KGB3</accession>
<keyword evidence="2 4" id="KW-0238">DNA-binding</keyword>
<organism evidence="7 8">
    <name type="scientific">Tsukamurella soli</name>
    <dbReference type="NCBI Taxonomy" id="644556"/>
    <lineage>
        <taxon>Bacteria</taxon>
        <taxon>Bacillati</taxon>
        <taxon>Actinomycetota</taxon>
        <taxon>Actinomycetes</taxon>
        <taxon>Mycobacteriales</taxon>
        <taxon>Tsukamurellaceae</taxon>
        <taxon>Tsukamurella</taxon>
    </lineage>
</organism>
<dbReference type="PROSITE" id="PS51898">
    <property type="entry name" value="TYR_RECOMBINASE"/>
    <property type="match status" value="1"/>
</dbReference>
<keyword evidence="3" id="KW-0233">DNA recombination</keyword>
<evidence type="ECO:0000256" key="1">
    <source>
        <dbReference type="ARBA" id="ARBA00008857"/>
    </source>
</evidence>
<evidence type="ECO:0000259" key="6">
    <source>
        <dbReference type="PROSITE" id="PS51900"/>
    </source>
</evidence>
<dbReference type="Proteomes" id="UP001500635">
    <property type="component" value="Unassembled WGS sequence"/>
</dbReference>
<feature type="domain" description="Core-binding (CB)" evidence="6">
    <location>
        <begin position="60"/>
        <end position="161"/>
    </location>
</feature>
<dbReference type="InterPro" id="IPR044068">
    <property type="entry name" value="CB"/>
</dbReference>
<sequence>MKPVETSAGRRYEVRVHAHRADGTRFQHKKRFRTVDEAVKWRSTVVSQVAHGTHVPPSELTVRQAVDDWLAGQRIRSKTYTSYITNLRPLVDLYGDRLVQSITKQDVEKMVTQLRDGGLPMGDWHAPEKLPKNAKKVRDAWSASSINPCLARTRNVFDDLMNQGVVVRNPAALVKSLPKSKTELQTLTAKQVAGLYAATASNPWHVGWRLALMGLRRGEVLALQWDAVDLTAKTLTIKASRAPIPGGVATGDTKTKGSVRTLPMPPDLVTALRRTKKRQAESKLQLGSKWKDSGLVVVDEFGNLPHPDSFGRRWRRELKDAGLPAVRLHDARHSCATLMHQDGVPLADIAAWLGHSDAGFTLATYGHSTRDSLAAAATRLGAITKAGGKATGTRAKG</sequence>
<evidence type="ECO:0000256" key="4">
    <source>
        <dbReference type="PROSITE-ProRule" id="PRU01248"/>
    </source>
</evidence>
<evidence type="ECO:0000313" key="8">
    <source>
        <dbReference type="Proteomes" id="UP001500635"/>
    </source>
</evidence>
<dbReference type="InterPro" id="IPR010998">
    <property type="entry name" value="Integrase_recombinase_N"/>
</dbReference>
<comment type="caution">
    <text evidence="7">The sequence shown here is derived from an EMBL/GenBank/DDBJ whole genome shotgun (WGS) entry which is preliminary data.</text>
</comment>